<feature type="transmembrane region" description="Helical" evidence="4">
    <location>
        <begin position="676"/>
        <end position="700"/>
    </location>
</feature>
<keyword evidence="5" id="KW-1185">Reference proteome</keyword>
<dbReference type="InterPro" id="IPR039672">
    <property type="entry name" value="MFS_2"/>
</dbReference>
<keyword evidence="4" id="KW-0812">Transmembrane</keyword>
<name>A0ABM1DI05_CERSS</name>
<protein>
    <submittedName>
        <fullName evidence="6">Major facilitator superfamily domain-containing protein 12</fullName>
    </submittedName>
</protein>
<feature type="compositionally biased region" description="Pro residues" evidence="3">
    <location>
        <begin position="60"/>
        <end position="79"/>
    </location>
</feature>
<organism evidence="5 6">
    <name type="scientific">Ceratotherium simum simum</name>
    <name type="common">Southern white rhinoceros</name>
    <dbReference type="NCBI Taxonomy" id="73337"/>
    <lineage>
        <taxon>Eukaryota</taxon>
        <taxon>Metazoa</taxon>
        <taxon>Chordata</taxon>
        <taxon>Craniata</taxon>
        <taxon>Vertebrata</taxon>
        <taxon>Euteleostomi</taxon>
        <taxon>Mammalia</taxon>
        <taxon>Eutheria</taxon>
        <taxon>Laurasiatheria</taxon>
        <taxon>Perissodactyla</taxon>
        <taxon>Rhinocerotidae</taxon>
        <taxon>Ceratotherium</taxon>
    </lineage>
</organism>
<evidence type="ECO:0000256" key="1">
    <source>
        <dbReference type="ARBA" id="ARBA00004141"/>
    </source>
</evidence>
<feature type="transmembrane region" description="Helical" evidence="4">
    <location>
        <begin position="403"/>
        <end position="424"/>
    </location>
</feature>
<accession>A0ABM1DI05</accession>
<feature type="transmembrane region" description="Helical" evidence="4">
    <location>
        <begin position="545"/>
        <end position="563"/>
    </location>
</feature>
<evidence type="ECO:0000313" key="6">
    <source>
        <dbReference type="RefSeq" id="XP_014651436.1"/>
    </source>
</evidence>
<dbReference type="RefSeq" id="XP_014651436.1">
    <property type="nucleotide sequence ID" value="XM_014795950.1"/>
</dbReference>
<feature type="region of interest" description="Disordered" evidence="3">
    <location>
        <begin position="1"/>
        <end position="100"/>
    </location>
</feature>
<evidence type="ECO:0000313" key="5">
    <source>
        <dbReference type="Proteomes" id="UP000694910"/>
    </source>
</evidence>
<evidence type="ECO:0000256" key="2">
    <source>
        <dbReference type="ARBA" id="ARBA00008335"/>
    </source>
</evidence>
<feature type="compositionally biased region" description="Pro residues" evidence="3">
    <location>
        <begin position="120"/>
        <end position="130"/>
    </location>
</feature>
<dbReference type="GeneID" id="101401712"/>
<comment type="similarity">
    <text evidence="2">Belongs to the major facilitator superfamily.</text>
</comment>
<dbReference type="SUPFAM" id="SSF103473">
    <property type="entry name" value="MFS general substrate transporter"/>
    <property type="match status" value="1"/>
</dbReference>
<dbReference type="CDD" id="cd17491">
    <property type="entry name" value="MFS_MFSD12"/>
    <property type="match status" value="1"/>
</dbReference>
<feature type="compositionally biased region" description="Gly residues" evidence="3">
    <location>
        <begin position="36"/>
        <end position="49"/>
    </location>
</feature>
<dbReference type="InterPro" id="IPR036259">
    <property type="entry name" value="MFS_trans_sf"/>
</dbReference>
<gene>
    <name evidence="6" type="primary">LOC101401712</name>
</gene>
<reference evidence="6" key="1">
    <citation type="submission" date="2025-08" db="UniProtKB">
        <authorList>
            <consortium name="RefSeq"/>
        </authorList>
    </citation>
    <scope>IDENTIFICATION</scope>
</reference>
<feature type="transmembrane region" description="Helical" evidence="4">
    <location>
        <begin position="330"/>
        <end position="348"/>
    </location>
</feature>
<feature type="region of interest" description="Disordered" evidence="3">
    <location>
        <begin position="120"/>
        <end position="140"/>
    </location>
</feature>
<feature type="transmembrane region" description="Helical" evidence="4">
    <location>
        <begin position="509"/>
        <end position="533"/>
    </location>
</feature>
<evidence type="ECO:0000256" key="4">
    <source>
        <dbReference type="SAM" id="Phobius"/>
    </source>
</evidence>
<evidence type="ECO:0000256" key="3">
    <source>
        <dbReference type="SAM" id="MobiDB-lite"/>
    </source>
</evidence>
<proteinExistence type="inferred from homology"/>
<dbReference type="Proteomes" id="UP000694910">
    <property type="component" value="Unplaced"/>
</dbReference>
<feature type="transmembrane region" description="Helical" evidence="4">
    <location>
        <begin position="575"/>
        <end position="593"/>
    </location>
</feature>
<feature type="transmembrane region" description="Helical" evidence="4">
    <location>
        <begin position="360"/>
        <end position="382"/>
    </location>
</feature>
<sequence length="713" mass="76145">MAAPGRTWNADAWPSEGRPSGRRRGPAGEPRNAGSGALGGAGSGGGEALEGGRPRDPLLGDPPPGGPRPPRPGPGGAPPRPRDPRAPAPSQGPEFRGCFHLQRNFPGPLGCCDAPTNRPEPAPAFRPAPLLPRHANDGLRERPIGCGLPLGRDHADKGRRAARRLAGVAAEPRGRVQVCNRCPKRPGGRGTAPSAWRNLKPLVCDPPVGGPSEEAHRLLPGPHEASESCGQAGVARAWRRVAGGAAPRALSLSLAARLSYAVGHFLNDLCASMWFTYLLLYLHSVRAYSSRGAGLLLLLGQVADGLCTPLVGYEADRAAGRCARCGPRKAWHLVGTVCVLLSFPFIFSPCLGCGPATPEWAALFYYGPFIVIFQFGWAATQIAHLSLIPELVTNDHEKVELTALRYAFTVVANITVFGAAWLLLHLQGSAHAEPAEDAADHLGVQDVPVFRNLSLFVVGVGAVFSLLFHLGTREGRRPRAEEPNEHSPLLAPATARPLLLWKHWLREPAFYQVGLLYMSTRLIVNLSQTYIAMYLTYSLNLPKKFIATIPLVMYLSGFFSSFLMKPVNRCIGRNMTYFVGLLVILAFAAWVALVDELGVAVYVAAVLLGAGCATILVTSLSMTADLIGPHTHSGAFVYGAMSFSDKVANGLAVMVIQSLHPCSVELCCRACVGFYHWVMVAVTGGVGVAAALSLCSLLIWPIRVRSWDPGARP</sequence>
<dbReference type="Pfam" id="PF13347">
    <property type="entry name" value="MFS_2"/>
    <property type="match status" value="1"/>
</dbReference>
<dbReference type="PANTHER" id="PTHR11328">
    <property type="entry name" value="MAJOR FACILITATOR SUPERFAMILY DOMAIN-CONTAINING PROTEIN"/>
    <property type="match status" value="1"/>
</dbReference>
<comment type="subcellular location">
    <subcellularLocation>
        <location evidence="1">Membrane</location>
        <topology evidence="1">Multi-pass membrane protein</topology>
    </subcellularLocation>
</comment>
<feature type="transmembrane region" description="Helical" evidence="4">
    <location>
        <begin position="258"/>
        <end position="282"/>
    </location>
</feature>
<keyword evidence="4" id="KW-1133">Transmembrane helix</keyword>
<dbReference type="PANTHER" id="PTHR11328:SF28">
    <property type="entry name" value="MAJOR FACILITATOR SUPERFAMILY DOMAIN-CONTAINING PROTEIN 12"/>
    <property type="match status" value="1"/>
</dbReference>
<feature type="transmembrane region" description="Helical" evidence="4">
    <location>
        <begin position="449"/>
        <end position="470"/>
    </location>
</feature>
<dbReference type="Gene3D" id="1.20.1250.20">
    <property type="entry name" value="MFS general substrate transporter like domains"/>
    <property type="match status" value="2"/>
</dbReference>
<keyword evidence="4" id="KW-0472">Membrane</keyword>
<feature type="transmembrane region" description="Helical" evidence="4">
    <location>
        <begin position="599"/>
        <end position="623"/>
    </location>
</feature>